<gene>
    <name evidence="1" type="ORF">MGWOODY_Smn3791</name>
</gene>
<dbReference type="EMBL" id="CZQE01000116">
    <property type="protein sequence ID" value="CUS44147.1"/>
    <property type="molecule type" value="Genomic_DNA"/>
</dbReference>
<name>A0A160TJT3_9ZZZZ</name>
<dbReference type="GO" id="GO:0008670">
    <property type="term" value="F:2,4-dienoyl-CoA reductase (NADPH) activity"/>
    <property type="evidence" value="ECO:0007669"/>
    <property type="project" value="UniProtKB-EC"/>
</dbReference>
<keyword evidence="1" id="KW-0560">Oxidoreductase</keyword>
<proteinExistence type="predicted"/>
<dbReference type="AlphaFoldDB" id="A0A160TJT3"/>
<protein>
    <submittedName>
        <fullName evidence="1">2,4-dienoyl-CoA reductase</fullName>
        <ecNumber evidence="1">1.3.1.34</ecNumber>
    </submittedName>
</protein>
<dbReference type="Gene3D" id="3.50.50.60">
    <property type="entry name" value="FAD/NAD(P)-binding domain"/>
    <property type="match status" value="1"/>
</dbReference>
<dbReference type="InterPro" id="IPR036188">
    <property type="entry name" value="FAD/NAD-bd_sf"/>
</dbReference>
<evidence type="ECO:0000313" key="1">
    <source>
        <dbReference type="EMBL" id="CUS44147.1"/>
    </source>
</evidence>
<dbReference type="EC" id="1.3.1.34" evidence="1"/>
<sequence length="142" mass="15424">MIHDADGGAFVYAAAELLHDRFERVVLLTDRERLASDEALVTRQGVYARLGRKKIAFFTSVRPLAASRFEEGEVAYVDVHSGAETILTDVALFTYATARVPDVTLEAPLRAAGLDVRLIGDAYAPRTVLAATSEGHLAAMDF</sequence>
<accession>A0A160TJT3</accession>
<dbReference type="SUPFAM" id="SSF51905">
    <property type="entry name" value="FAD/NAD(P)-binding domain"/>
    <property type="match status" value="1"/>
</dbReference>
<reference evidence="1" key="1">
    <citation type="submission" date="2015-10" db="EMBL/GenBank/DDBJ databases">
        <authorList>
            <person name="Gilbert D.G."/>
        </authorList>
    </citation>
    <scope>NUCLEOTIDE SEQUENCE</scope>
</reference>
<organism evidence="1">
    <name type="scientific">hydrothermal vent metagenome</name>
    <dbReference type="NCBI Taxonomy" id="652676"/>
    <lineage>
        <taxon>unclassified sequences</taxon>
        <taxon>metagenomes</taxon>
        <taxon>ecological metagenomes</taxon>
    </lineage>
</organism>